<evidence type="ECO:0000313" key="1">
    <source>
        <dbReference type="EMBL" id="KNC65106.1"/>
    </source>
</evidence>
<feature type="non-terminal residue" evidence="1">
    <location>
        <position position="77"/>
    </location>
</feature>
<dbReference type="EMBL" id="KQ256801">
    <property type="protein sequence ID" value="KNC65106.1"/>
    <property type="molecule type" value="Genomic_DNA"/>
</dbReference>
<gene>
    <name evidence="1" type="ORF">SARC_18281</name>
</gene>
<name>A0A0L0EL44_9EUKA</name>
<dbReference type="AlphaFoldDB" id="A0A0L0EL44"/>
<dbReference type="RefSeq" id="XP_014143117.1">
    <property type="nucleotide sequence ID" value="XM_014287642.1"/>
</dbReference>
<protein>
    <submittedName>
        <fullName evidence="1">Uncharacterized protein</fullName>
    </submittedName>
</protein>
<reference evidence="1 2" key="1">
    <citation type="submission" date="2011-02" db="EMBL/GenBank/DDBJ databases">
        <title>The Genome Sequence of Sphaeroforma arctica JP610.</title>
        <authorList>
            <consortium name="The Broad Institute Genome Sequencing Platform"/>
            <person name="Russ C."/>
            <person name="Cuomo C."/>
            <person name="Young S.K."/>
            <person name="Zeng Q."/>
            <person name="Gargeya S."/>
            <person name="Alvarado L."/>
            <person name="Berlin A."/>
            <person name="Chapman S.B."/>
            <person name="Chen Z."/>
            <person name="Freedman E."/>
            <person name="Gellesch M."/>
            <person name="Goldberg J."/>
            <person name="Griggs A."/>
            <person name="Gujja S."/>
            <person name="Heilman E."/>
            <person name="Heiman D."/>
            <person name="Howarth C."/>
            <person name="Mehta T."/>
            <person name="Neiman D."/>
            <person name="Pearson M."/>
            <person name="Roberts A."/>
            <person name="Saif S."/>
            <person name="Shea T."/>
            <person name="Shenoy N."/>
            <person name="Sisk P."/>
            <person name="Stolte C."/>
            <person name="Sykes S."/>
            <person name="White J."/>
            <person name="Yandava C."/>
            <person name="Burger G."/>
            <person name="Gray M.W."/>
            <person name="Holland P.W.H."/>
            <person name="King N."/>
            <person name="Lang F.B.F."/>
            <person name="Roger A.J."/>
            <person name="Ruiz-Trillo I."/>
            <person name="Haas B."/>
            <person name="Nusbaum C."/>
            <person name="Birren B."/>
        </authorList>
    </citation>
    <scope>NUCLEOTIDE SEQUENCE [LARGE SCALE GENOMIC DNA]</scope>
    <source>
        <strain evidence="1 2">JP610</strain>
    </source>
</reference>
<keyword evidence="2" id="KW-1185">Reference proteome</keyword>
<organism evidence="1 2">
    <name type="scientific">Sphaeroforma arctica JP610</name>
    <dbReference type="NCBI Taxonomy" id="667725"/>
    <lineage>
        <taxon>Eukaryota</taxon>
        <taxon>Ichthyosporea</taxon>
        <taxon>Ichthyophonida</taxon>
        <taxon>Sphaeroforma</taxon>
    </lineage>
</organism>
<accession>A0A0L0EL44</accession>
<proteinExistence type="predicted"/>
<evidence type="ECO:0000313" key="2">
    <source>
        <dbReference type="Proteomes" id="UP000054560"/>
    </source>
</evidence>
<dbReference type="GeneID" id="25918785"/>
<sequence>MVCAGMEKVTRRWGEKLPFCRACVQGKLTRARITRKLVRSKGKRKFVVLEVSGSKLYVDIFETSKTPSLTGKQFGLQ</sequence>
<dbReference type="Proteomes" id="UP000054560">
    <property type="component" value="Unassembled WGS sequence"/>
</dbReference>